<dbReference type="InterPro" id="IPR014729">
    <property type="entry name" value="Rossmann-like_a/b/a_fold"/>
</dbReference>
<dbReference type="GO" id="GO:0005524">
    <property type="term" value="F:ATP binding"/>
    <property type="evidence" value="ECO:0007669"/>
    <property type="project" value="UniProtKB-KW"/>
</dbReference>
<dbReference type="EMBL" id="CACVAS010000030">
    <property type="protein sequence ID" value="CAA6803804.1"/>
    <property type="molecule type" value="Genomic_DNA"/>
</dbReference>
<dbReference type="InterPro" id="IPR006016">
    <property type="entry name" value="UspA"/>
</dbReference>
<accession>A0A6S6SFL4</accession>
<evidence type="ECO:0000256" key="3">
    <source>
        <dbReference type="ARBA" id="ARBA00022840"/>
    </source>
</evidence>
<dbReference type="Pfam" id="PF00582">
    <property type="entry name" value="Usp"/>
    <property type="match status" value="2"/>
</dbReference>
<proteinExistence type="inferred from homology"/>
<evidence type="ECO:0000259" key="4">
    <source>
        <dbReference type="Pfam" id="PF00582"/>
    </source>
</evidence>
<feature type="domain" description="UspA" evidence="4">
    <location>
        <begin position="147"/>
        <end position="278"/>
    </location>
</feature>
<dbReference type="AlphaFoldDB" id="A0A6S6SFL4"/>
<dbReference type="CDD" id="cd00293">
    <property type="entry name" value="USP-like"/>
    <property type="match status" value="1"/>
</dbReference>
<name>A0A6S6SFL4_9BACT</name>
<dbReference type="PANTHER" id="PTHR46268">
    <property type="entry name" value="STRESS RESPONSE PROTEIN NHAX"/>
    <property type="match status" value="1"/>
</dbReference>
<feature type="domain" description="UspA" evidence="4">
    <location>
        <begin position="4"/>
        <end position="140"/>
    </location>
</feature>
<dbReference type="InterPro" id="IPR006015">
    <property type="entry name" value="Universal_stress_UspA"/>
</dbReference>
<organism evidence="5">
    <name type="scientific">uncultured Sulfurovum sp</name>
    <dbReference type="NCBI Taxonomy" id="269237"/>
    <lineage>
        <taxon>Bacteria</taxon>
        <taxon>Pseudomonadati</taxon>
        <taxon>Campylobacterota</taxon>
        <taxon>Epsilonproteobacteria</taxon>
        <taxon>Campylobacterales</taxon>
        <taxon>Sulfurovaceae</taxon>
        <taxon>Sulfurovum</taxon>
        <taxon>environmental samples</taxon>
    </lineage>
</organism>
<reference evidence="5" key="1">
    <citation type="submission" date="2020-01" db="EMBL/GenBank/DDBJ databases">
        <authorList>
            <person name="Meier V. D."/>
            <person name="Meier V D."/>
        </authorList>
    </citation>
    <scope>NUCLEOTIDE SEQUENCE</scope>
    <source>
        <strain evidence="5">HLG_WM_MAG_01</strain>
    </source>
</reference>
<dbReference type="PRINTS" id="PR01438">
    <property type="entry name" value="UNVRSLSTRESS"/>
</dbReference>
<comment type="similarity">
    <text evidence="1">Belongs to the universal stress protein A family.</text>
</comment>
<protein>
    <recommendedName>
        <fullName evidence="4">UspA domain-containing protein</fullName>
    </recommendedName>
</protein>
<keyword evidence="3" id="KW-0067">ATP-binding</keyword>
<evidence type="ECO:0000313" key="5">
    <source>
        <dbReference type="EMBL" id="CAA6803804.1"/>
    </source>
</evidence>
<gene>
    <name evidence="5" type="ORF">HELGO_WM2837</name>
</gene>
<dbReference type="SUPFAM" id="SSF52402">
    <property type="entry name" value="Adenine nucleotide alpha hydrolases-like"/>
    <property type="match status" value="2"/>
</dbReference>
<evidence type="ECO:0000256" key="1">
    <source>
        <dbReference type="ARBA" id="ARBA00008791"/>
    </source>
</evidence>
<keyword evidence="2" id="KW-0547">Nucleotide-binding</keyword>
<dbReference type="PANTHER" id="PTHR46268:SF27">
    <property type="entry name" value="UNIVERSAL STRESS PROTEIN RV2623"/>
    <property type="match status" value="1"/>
</dbReference>
<evidence type="ECO:0000256" key="2">
    <source>
        <dbReference type="ARBA" id="ARBA00022741"/>
    </source>
</evidence>
<sequence>MKEIKRILVGIDIFAKSNNVLKRAITVARENNATLFVVYAVDTPWLSIPSYFGSEDVQVDLKGIKKKIEKKIQVLNNKDEVPYIIIIKEGSPHDILSYEAKLLKVDMMIIGANTTGKKNVLGSTAEKMVHRSRLPVLIVKNAVKDTYKNIVAPTDFQTQSKQSILLAKILFKSATIKPVHSFETIYLEGPYTTMGQDMTPYNEAAKVCAKRDIKKLTKNLSIEKGKVLDGTLNNKKALVSYINKGTFDLTVIGSAGLHAHLGSMASSIIRDSKTDVLVFVP</sequence>
<dbReference type="Gene3D" id="3.40.50.620">
    <property type="entry name" value="HUPs"/>
    <property type="match status" value="2"/>
</dbReference>